<accession>A0ACC2GL61</accession>
<comment type="caution">
    <text evidence="1">The sequence shown here is derived from an EMBL/GenBank/DDBJ whole genome shotgun (WGS) entry which is preliminary data.</text>
</comment>
<sequence>MQREDKPSLLPSFHTEIKQESLDPDCDISGAQCSLVDSEMTSVKMEDCSQTQGLNVTVKDEDEEKVIIKEEESGVIIKDEEDEKNVVIKKYEEEDLLSQDEILKVETFGEKQQEDYNDMKSHHRHHGEKPHSCSLCMKRRWP</sequence>
<dbReference type="Proteomes" id="UP001157502">
    <property type="component" value="Chromosome 11"/>
</dbReference>
<dbReference type="EMBL" id="CM055738">
    <property type="protein sequence ID" value="KAJ8004469.1"/>
    <property type="molecule type" value="Genomic_DNA"/>
</dbReference>
<proteinExistence type="predicted"/>
<name>A0ACC2GL61_DALPE</name>
<organism evidence="1 2">
    <name type="scientific">Dallia pectoralis</name>
    <name type="common">Alaska blackfish</name>
    <dbReference type="NCBI Taxonomy" id="75939"/>
    <lineage>
        <taxon>Eukaryota</taxon>
        <taxon>Metazoa</taxon>
        <taxon>Chordata</taxon>
        <taxon>Craniata</taxon>
        <taxon>Vertebrata</taxon>
        <taxon>Euteleostomi</taxon>
        <taxon>Actinopterygii</taxon>
        <taxon>Neopterygii</taxon>
        <taxon>Teleostei</taxon>
        <taxon>Protacanthopterygii</taxon>
        <taxon>Esociformes</taxon>
        <taxon>Umbridae</taxon>
        <taxon>Dallia</taxon>
    </lineage>
</organism>
<gene>
    <name evidence="1" type="ORF">DPEC_G00136020</name>
</gene>
<protein>
    <submittedName>
        <fullName evidence="1">Uncharacterized protein</fullName>
    </submittedName>
</protein>
<evidence type="ECO:0000313" key="1">
    <source>
        <dbReference type="EMBL" id="KAJ8004469.1"/>
    </source>
</evidence>
<evidence type="ECO:0000313" key="2">
    <source>
        <dbReference type="Proteomes" id="UP001157502"/>
    </source>
</evidence>
<reference evidence="1" key="1">
    <citation type="submission" date="2021-05" db="EMBL/GenBank/DDBJ databases">
        <authorList>
            <person name="Pan Q."/>
            <person name="Jouanno E."/>
            <person name="Zahm M."/>
            <person name="Klopp C."/>
            <person name="Cabau C."/>
            <person name="Louis A."/>
            <person name="Berthelot C."/>
            <person name="Parey E."/>
            <person name="Roest Crollius H."/>
            <person name="Montfort J."/>
            <person name="Robinson-Rechavi M."/>
            <person name="Bouchez O."/>
            <person name="Lampietro C."/>
            <person name="Lopez Roques C."/>
            <person name="Donnadieu C."/>
            <person name="Postlethwait J."/>
            <person name="Bobe J."/>
            <person name="Dillon D."/>
            <person name="Chandos A."/>
            <person name="von Hippel F."/>
            <person name="Guiguen Y."/>
        </authorList>
    </citation>
    <scope>NUCLEOTIDE SEQUENCE</scope>
    <source>
        <strain evidence="1">YG-Jan2019</strain>
    </source>
</reference>
<keyword evidence="2" id="KW-1185">Reference proteome</keyword>